<feature type="transmembrane region" description="Helical" evidence="1">
    <location>
        <begin position="198"/>
        <end position="223"/>
    </location>
</feature>
<keyword evidence="2" id="KW-0813">Transport</keyword>
<feature type="transmembrane region" description="Helical" evidence="1">
    <location>
        <begin position="269"/>
        <end position="288"/>
    </location>
</feature>
<feature type="transmembrane region" description="Helical" evidence="1">
    <location>
        <begin position="367"/>
        <end position="387"/>
    </location>
</feature>
<feature type="transmembrane region" description="Helical" evidence="1">
    <location>
        <begin position="54"/>
        <end position="76"/>
    </location>
</feature>
<dbReference type="InterPro" id="IPR039672">
    <property type="entry name" value="MFS_2"/>
</dbReference>
<feature type="transmembrane region" description="Helical" evidence="1">
    <location>
        <begin position="97"/>
        <end position="119"/>
    </location>
</feature>
<sequence>MTVTTVGATTAPKPNSSLNQAKLYQLILFPFNNGATNVYFVLLMNYTMYHANGVLGLAVAFATSMVTITRAFDAFIDPVVGMLIDRTSTRFGKFRPFMVIGNLTMVVSALIMFFGTRAIPESMMWARYLAYTAIYVLFMVGYSIQTSCTRSGQTCLTNDPKQRPTFTLVNTVASLIGMGVTQVVAIVFGGIYGYGTEAFFNVLIPMCIILSAALTVLAVIGIAGKDRPEFYGLGNTESEGKMRLRDYLPILRDNKELQRLIIAASGTKFAFAVATNTAVGCLLYASMMGDYSQFFMPMYVMGYVFSAPFFIGGLMMSQKYGQKKTLVTFTLVALVCYVGVTGLLALWNPGNPAFGLSLFSTEGGFHLTLNAYTIAFILLYGVGYGAYYSTADMSIPMVADCSDYETYRTGSYVPGVIGTLFSFADKLVSSLSTTVVGAAVAIVGLKTLPDSSTPYMDGMQVLTIILFCIIPMLAWVATLAAMKGYTLTGDRMKQIQAVNACRKDAIASGMSVDDAIATYHSVDQVPESYLDKR</sequence>
<gene>
    <name evidence="2" type="ORF">G1C95_0243</name>
</gene>
<organism evidence="2 3">
    <name type="scientific">Bifidobacterium oedipodis</name>
    <dbReference type="NCBI Taxonomy" id="2675322"/>
    <lineage>
        <taxon>Bacteria</taxon>
        <taxon>Bacillati</taxon>
        <taxon>Actinomycetota</taxon>
        <taxon>Actinomycetes</taxon>
        <taxon>Bifidobacteriales</taxon>
        <taxon>Bifidobacteriaceae</taxon>
        <taxon>Bifidobacterium</taxon>
    </lineage>
</organism>
<dbReference type="GO" id="GO:0005886">
    <property type="term" value="C:plasma membrane"/>
    <property type="evidence" value="ECO:0007669"/>
    <property type="project" value="TreeGrafter"/>
</dbReference>
<name>A0A7Y0END7_9BIFI</name>
<feature type="transmembrane region" description="Helical" evidence="1">
    <location>
        <begin position="427"/>
        <end position="448"/>
    </location>
</feature>
<proteinExistence type="predicted"/>
<comment type="caution">
    <text evidence="2">The sequence shown here is derived from an EMBL/GenBank/DDBJ whole genome shotgun (WGS) entry which is preliminary data.</text>
</comment>
<dbReference type="GO" id="GO:0015293">
    <property type="term" value="F:symporter activity"/>
    <property type="evidence" value="ECO:0007669"/>
    <property type="project" value="InterPro"/>
</dbReference>
<feature type="transmembrane region" description="Helical" evidence="1">
    <location>
        <begin position="165"/>
        <end position="192"/>
    </location>
</feature>
<dbReference type="GO" id="GO:0008643">
    <property type="term" value="P:carbohydrate transport"/>
    <property type="evidence" value="ECO:0007669"/>
    <property type="project" value="InterPro"/>
</dbReference>
<dbReference type="Proteomes" id="UP000532194">
    <property type="component" value="Unassembled WGS sequence"/>
</dbReference>
<dbReference type="AlphaFoldDB" id="A0A7Y0END7"/>
<protein>
    <submittedName>
        <fullName evidence="2">Sugar transporter</fullName>
    </submittedName>
</protein>
<dbReference type="PANTHER" id="PTHR11328">
    <property type="entry name" value="MAJOR FACILITATOR SUPERFAMILY DOMAIN-CONTAINING PROTEIN"/>
    <property type="match status" value="1"/>
</dbReference>
<evidence type="ECO:0000256" key="1">
    <source>
        <dbReference type="SAM" id="Phobius"/>
    </source>
</evidence>
<dbReference type="RefSeq" id="WP_169171116.1">
    <property type="nucleotide sequence ID" value="NZ_JAAIII010000001.1"/>
</dbReference>
<feature type="transmembrane region" description="Helical" evidence="1">
    <location>
        <begin position="460"/>
        <end position="482"/>
    </location>
</feature>
<dbReference type="SUPFAM" id="SSF103473">
    <property type="entry name" value="MFS general substrate transporter"/>
    <property type="match status" value="1"/>
</dbReference>
<dbReference type="PANTHER" id="PTHR11328:SF24">
    <property type="entry name" value="MAJOR FACILITATOR SUPERFAMILY (MFS) PROFILE DOMAIN-CONTAINING PROTEIN"/>
    <property type="match status" value="1"/>
</dbReference>
<accession>A0A7Y0END7</accession>
<feature type="transmembrane region" description="Helical" evidence="1">
    <location>
        <begin position="23"/>
        <end position="42"/>
    </location>
</feature>
<keyword evidence="1" id="KW-0472">Membrane</keyword>
<feature type="transmembrane region" description="Helical" evidence="1">
    <location>
        <begin position="294"/>
        <end position="314"/>
    </location>
</feature>
<keyword evidence="1" id="KW-1133">Transmembrane helix</keyword>
<feature type="transmembrane region" description="Helical" evidence="1">
    <location>
        <begin position="125"/>
        <end position="144"/>
    </location>
</feature>
<dbReference type="InterPro" id="IPR036259">
    <property type="entry name" value="MFS_trans_sf"/>
</dbReference>
<evidence type="ECO:0000313" key="3">
    <source>
        <dbReference type="Proteomes" id="UP000532194"/>
    </source>
</evidence>
<keyword evidence="2" id="KW-0762">Sugar transport</keyword>
<dbReference type="EMBL" id="JAAIII010000001">
    <property type="protein sequence ID" value="NMM93058.1"/>
    <property type="molecule type" value="Genomic_DNA"/>
</dbReference>
<keyword evidence="1" id="KW-0812">Transmembrane</keyword>
<evidence type="ECO:0000313" key="2">
    <source>
        <dbReference type="EMBL" id="NMM93058.1"/>
    </source>
</evidence>
<reference evidence="2 3" key="1">
    <citation type="submission" date="2020-02" db="EMBL/GenBank/DDBJ databases">
        <title>Characterization of phylogenetic diversity of novel bifidobacterial species isolated in Czech ZOOs.</title>
        <authorList>
            <person name="Lugli G.A."/>
            <person name="Vera N.B."/>
            <person name="Ventura M."/>
        </authorList>
    </citation>
    <scope>NUCLEOTIDE SEQUENCE [LARGE SCALE GENOMIC DNA]</scope>
    <source>
        <strain evidence="2 3">DSM 109957</strain>
    </source>
</reference>
<feature type="transmembrane region" description="Helical" evidence="1">
    <location>
        <begin position="326"/>
        <end position="347"/>
    </location>
</feature>
<dbReference type="Pfam" id="PF13347">
    <property type="entry name" value="MFS_2"/>
    <property type="match status" value="1"/>
</dbReference>
<keyword evidence="3" id="KW-1185">Reference proteome</keyword>